<dbReference type="GO" id="GO:0030154">
    <property type="term" value="P:cell differentiation"/>
    <property type="evidence" value="ECO:0007669"/>
    <property type="project" value="TreeGrafter"/>
</dbReference>
<accession>A0A165EZM6</accession>
<dbReference type="GO" id="GO:0006357">
    <property type="term" value="P:regulation of transcription by RNA polymerase II"/>
    <property type="evidence" value="ECO:0007669"/>
    <property type="project" value="TreeGrafter"/>
</dbReference>
<feature type="compositionally biased region" description="Polar residues" evidence="7">
    <location>
        <begin position="38"/>
        <end position="52"/>
    </location>
</feature>
<keyword evidence="10" id="KW-1185">Reference proteome</keyword>
<dbReference type="Gene3D" id="1.10.10.60">
    <property type="entry name" value="Homeodomain-like"/>
    <property type="match status" value="1"/>
</dbReference>
<evidence type="ECO:0000256" key="1">
    <source>
        <dbReference type="ARBA" id="ARBA00004123"/>
    </source>
</evidence>
<dbReference type="InParanoid" id="A0A165EZM6"/>
<feature type="compositionally biased region" description="Low complexity" evidence="7">
    <location>
        <begin position="59"/>
        <end position="70"/>
    </location>
</feature>
<evidence type="ECO:0000259" key="8">
    <source>
        <dbReference type="PROSITE" id="PS50071"/>
    </source>
</evidence>
<evidence type="ECO:0000256" key="6">
    <source>
        <dbReference type="RuleBase" id="RU000682"/>
    </source>
</evidence>
<dbReference type="SMART" id="SM00389">
    <property type="entry name" value="HOX"/>
    <property type="match status" value="1"/>
</dbReference>
<comment type="subcellular location">
    <subcellularLocation>
        <location evidence="1 5 6">Nucleus</location>
    </subcellularLocation>
</comment>
<evidence type="ECO:0000256" key="4">
    <source>
        <dbReference type="ARBA" id="ARBA00023242"/>
    </source>
</evidence>
<organism evidence="9 10">
    <name type="scientific">Exidia glandulosa HHB12029</name>
    <dbReference type="NCBI Taxonomy" id="1314781"/>
    <lineage>
        <taxon>Eukaryota</taxon>
        <taxon>Fungi</taxon>
        <taxon>Dikarya</taxon>
        <taxon>Basidiomycota</taxon>
        <taxon>Agaricomycotina</taxon>
        <taxon>Agaricomycetes</taxon>
        <taxon>Auriculariales</taxon>
        <taxon>Exidiaceae</taxon>
        <taxon>Exidia</taxon>
    </lineage>
</organism>
<feature type="region of interest" description="Disordered" evidence="7">
    <location>
        <begin position="1"/>
        <end position="101"/>
    </location>
</feature>
<dbReference type="SUPFAM" id="SSF46689">
    <property type="entry name" value="Homeodomain-like"/>
    <property type="match status" value="1"/>
</dbReference>
<dbReference type="Pfam" id="PF00046">
    <property type="entry name" value="Homeodomain"/>
    <property type="match status" value="1"/>
</dbReference>
<gene>
    <name evidence="9" type="ORF">EXIGLDRAFT_723007</name>
</gene>
<dbReference type="PANTHER" id="PTHR24324">
    <property type="entry name" value="HOMEOBOX PROTEIN HHEX"/>
    <property type="match status" value="1"/>
</dbReference>
<evidence type="ECO:0000256" key="2">
    <source>
        <dbReference type="ARBA" id="ARBA00023125"/>
    </source>
</evidence>
<dbReference type="PROSITE" id="PS50071">
    <property type="entry name" value="HOMEOBOX_2"/>
    <property type="match status" value="1"/>
</dbReference>
<evidence type="ECO:0000256" key="5">
    <source>
        <dbReference type="PROSITE-ProRule" id="PRU00108"/>
    </source>
</evidence>
<dbReference type="EMBL" id="KV426108">
    <property type="protein sequence ID" value="KZV88063.1"/>
    <property type="molecule type" value="Genomic_DNA"/>
</dbReference>
<dbReference type="Proteomes" id="UP000077266">
    <property type="component" value="Unassembled WGS sequence"/>
</dbReference>
<proteinExistence type="predicted"/>
<reference evidence="9 10" key="1">
    <citation type="journal article" date="2016" name="Mol. Biol. Evol.">
        <title>Comparative Genomics of Early-Diverging Mushroom-Forming Fungi Provides Insights into the Origins of Lignocellulose Decay Capabilities.</title>
        <authorList>
            <person name="Nagy L.G."/>
            <person name="Riley R."/>
            <person name="Tritt A."/>
            <person name="Adam C."/>
            <person name="Daum C."/>
            <person name="Floudas D."/>
            <person name="Sun H."/>
            <person name="Yadav J.S."/>
            <person name="Pangilinan J."/>
            <person name="Larsson K.H."/>
            <person name="Matsuura K."/>
            <person name="Barry K."/>
            <person name="Labutti K."/>
            <person name="Kuo R."/>
            <person name="Ohm R.A."/>
            <person name="Bhattacharya S.S."/>
            <person name="Shirouzu T."/>
            <person name="Yoshinaga Y."/>
            <person name="Martin F.M."/>
            <person name="Grigoriev I.V."/>
            <person name="Hibbett D.S."/>
        </authorList>
    </citation>
    <scope>NUCLEOTIDE SEQUENCE [LARGE SCALE GENOMIC DNA]</scope>
    <source>
        <strain evidence="9 10">HHB12029</strain>
    </source>
</reference>
<name>A0A165EZM6_EXIGL</name>
<evidence type="ECO:0000256" key="3">
    <source>
        <dbReference type="ARBA" id="ARBA00023155"/>
    </source>
</evidence>
<dbReference type="InterPro" id="IPR051000">
    <property type="entry name" value="Homeobox_DNA-bind_prot"/>
</dbReference>
<dbReference type="GO" id="GO:0005634">
    <property type="term" value="C:nucleus"/>
    <property type="evidence" value="ECO:0007669"/>
    <property type="project" value="UniProtKB-SubCell"/>
</dbReference>
<dbReference type="OrthoDB" id="6159439at2759"/>
<dbReference type="GO" id="GO:0000978">
    <property type="term" value="F:RNA polymerase II cis-regulatory region sequence-specific DNA binding"/>
    <property type="evidence" value="ECO:0007669"/>
    <property type="project" value="TreeGrafter"/>
</dbReference>
<sequence length="139" mass="15232">MTLSTRPDRLRAGYVPHAQPILPAVTSPDPFGWPSDNLRVNVSASPVHSSVSDGKDAGSPRSVHSASPSHHSAHSDGRDDTAATVPPKKKRRRASGRQLETLNTVYARTAFPTTEERHELARQLDMSPRSVQIWSVKCF</sequence>
<keyword evidence="3 5" id="KW-0371">Homeobox</keyword>
<dbReference type="STRING" id="1314781.A0A165EZM6"/>
<feature type="domain" description="Homeobox" evidence="8">
    <location>
        <begin position="85"/>
        <end position="134"/>
    </location>
</feature>
<dbReference type="PANTHER" id="PTHR24324:SF5">
    <property type="entry name" value="HEMATOPOIETICALLY-EXPRESSED HOMEOBOX PROTEIN HHEX"/>
    <property type="match status" value="1"/>
</dbReference>
<keyword evidence="4 5" id="KW-0539">Nucleus</keyword>
<evidence type="ECO:0000313" key="10">
    <source>
        <dbReference type="Proteomes" id="UP000077266"/>
    </source>
</evidence>
<feature type="DNA-binding region" description="Homeobox" evidence="5">
    <location>
        <begin position="87"/>
        <end position="135"/>
    </location>
</feature>
<dbReference type="InterPro" id="IPR001356">
    <property type="entry name" value="HD"/>
</dbReference>
<evidence type="ECO:0000313" key="9">
    <source>
        <dbReference type="EMBL" id="KZV88063.1"/>
    </source>
</evidence>
<protein>
    <recommendedName>
        <fullName evidence="8">Homeobox domain-containing protein</fullName>
    </recommendedName>
</protein>
<evidence type="ECO:0000256" key="7">
    <source>
        <dbReference type="SAM" id="MobiDB-lite"/>
    </source>
</evidence>
<keyword evidence="2 5" id="KW-0238">DNA-binding</keyword>
<dbReference type="AlphaFoldDB" id="A0A165EZM6"/>
<dbReference type="InterPro" id="IPR009057">
    <property type="entry name" value="Homeodomain-like_sf"/>
</dbReference>
<dbReference type="CDD" id="cd00086">
    <property type="entry name" value="homeodomain"/>
    <property type="match status" value="1"/>
</dbReference>
<feature type="compositionally biased region" description="Basic and acidic residues" evidence="7">
    <location>
        <begin position="1"/>
        <end position="11"/>
    </location>
</feature>